<sequence length="476" mass="53597">MSAVKVFSLFAVILFELVALSHQTDFVTLEFTKQSIGPGEKTDLIITPTYEAPFTCRIYETSDRISCSTQSVNFNNRESVALSVVQSKEETHQIEEVAITVFCSNDEFLISADNEVLVILPSDPINFHYIGETAQVVISVLDDDIAVQGASSTVTFTVSSISGNVLETEFIIYDNDLPLTPVGFPTEMTEGDKPVVISLKPDSRWDGGFHNPPDQVDIYEQNPVVVPPNKITNIRIQAIYDAVEVEPPIDKITLLDKNGGSLGDPHFTQFVVDSRTGKSMRICYDVTGEANNRIFIYKHLQSKTSLYGTLKNDYYMHEITVGSLVSNITVTTNYIKIDHDRKFEWKTSGGFELTKSKYYIIKFTKNVTKIESTDGRFGNVKFEIRRSMSNFKNVYLDVNILRLNNYKGIGDLLGEVGNSRFEFYTSVAEYEGEGMGSIKVNNHLFLATQKKRNGMDCWLIDADDVVYPKQLENFVY</sequence>
<accession>A0A7I8VJE5</accession>
<evidence type="ECO:0000313" key="3">
    <source>
        <dbReference type="Proteomes" id="UP000549394"/>
    </source>
</evidence>
<dbReference type="AlphaFoldDB" id="A0A7I8VJE5"/>
<feature type="chain" id="PRO_5029911283" evidence="1">
    <location>
        <begin position="24"/>
        <end position="476"/>
    </location>
</feature>
<gene>
    <name evidence="2" type="ORF">DGYR_LOCUS4262</name>
</gene>
<keyword evidence="3" id="KW-1185">Reference proteome</keyword>
<proteinExistence type="predicted"/>
<keyword evidence="1" id="KW-0732">Signal</keyword>
<reference evidence="2 3" key="1">
    <citation type="submission" date="2020-08" db="EMBL/GenBank/DDBJ databases">
        <authorList>
            <person name="Hejnol A."/>
        </authorList>
    </citation>
    <scope>NUCLEOTIDE SEQUENCE [LARGE SCALE GENOMIC DNA]</scope>
</reference>
<evidence type="ECO:0000313" key="2">
    <source>
        <dbReference type="EMBL" id="CAD5115532.1"/>
    </source>
</evidence>
<protein>
    <submittedName>
        <fullName evidence="2">DgyrCDS4500</fullName>
    </submittedName>
</protein>
<comment type="caution">
    <text evidence="2">The sequence shown here is derived from an EMBL/GenBank/DDBJ whole genome shotgun (WGS) entry which is preliminary data.</text>
</comment>
<dbReference type="Proteomes" id="UP000549394">
    <property type="component" value="Unassembled WGS sequence"/>
</dbReference>
<dbReference type="EMBL" id="CAJFCJ010000006">
    <property type="protein sequence ID" value="CAD5115532.1"/>
    <property type="molecule type" value="Genomic_DNA"/>
</dbReference>
<evidence type="ECO:0000256" key="1">
    <source>
        <dbReference type="SAM" id="SignalP"/>
    </source>
</evidence>
<name>A0A7I8VJE5_9ANNE</name>
<feature type="signal peptide" evidence="1">
    <location>
        <begin position="1"/>
        <end position="23"/>
    </location>
</feature>
<organism evidence="2 3">
    <name type="scientific">Dimorphilus gyrociliatus</name>
    <dbReference type="NCBI Taxonomy" id="2664684"/>
    <lineage>
        <taxon>Eukaryota</taxon>
        <taxon>Metazoa</taxon>
        <taxon>Spiralia</taxon>
        <taxon>Lophotrochozoa</taxon>
        <taxon>Annelida</taxon>
        <taxon>Polychaeta</taxon>
        <taxon>Polychaeta incertae sedis</taxon>
        <taxon>Dinophilidae</taxon>
        <taxon>Dimorphilus</taxon>
    </lineage>
</organism>